<organism evidence="2 3">
    <name type="scientific">Dendrobium nobile</name>
    <name type="common">Orchid</name>
    <dbReference type="NCBI Taxonomy" id="94219"/>
    <lineage>
        <taxon>Eukaryota</taxon>
        <taxon>Viridiplantae</taxon>
        <taxon>Streptophyta</taxon>
        <taxon>Embryophyta</taxon>
        <taxon>Tracheophyta</taxon>
        <taxon>Spermatophyta</taxon>
        <taxon>Magnoliopsida</taxon>
        <taxon>Liliopsida</taxon>
        <taxon>Asparagales</taxon>
        <taxon>Orchidaceae</taxon>
        <taxon>Epidendroideae</taxon>
        <taxon>Malaxideae</taxon>
        <taxon>Dendrobiinae</taxon>
        <taxon>Dendrobium</taxon>
    </lineage>
</organism>
<evidence type="ECO:0000256" key="1">
    <source>
        <dbReference type="SAM" id="MobiDB-lite"/>
    </source>
</evidence>
<evidence type="ECO:0000313" key="3">
    <source>
        <dbReference type="Proteomes" id="UP000829196"/>
    </source>
</evidence>
<proteinExistence type="predicted"/>
<evidence type="ECO:0000313" key="2">
    <source>
        <dbReference type="EMBL" id="KAI0493641.1"/>
    </source>
</evidence>
<reference evidence="2" key="1">
    <citation type="journal article" date="2022" name="Front. Genet.">
        <title>Chromosome-Scale Assembly of the Dendrobium nobile Genome Provides Insights Into the Molecular Mechanism of the Biosynthesis of the Medicinal Active Ingredient of Dendrobium.</title>
        <authorList>
            <person name="Xu Q."/>
            <person name="Niu S.-C."/>
            <person name="Li K.-L."/>
            <person name="Zheng P.-J."/>
            <person name="Zhang X.-J."/>
            <person name="Jia Y."/>
            <person name="Liu Y."/>
            <person name="Niu Y.-X."/>
            <person name="Yu L.-H."/>
            <person name="Chen D.-F."/>
            <person name="Zhang G.-Q."/>
        </authorList>
    </citation>
    <scope>NUCLEOTIDE SEQUENCE</scope>
    <source>
        <tissue evidence="2">Leaf</tissue>
    </source>
</reference>
<protein>
    <submittedName>
        <fullName evidence="2">Uncharacterized protein</fullName>
    </submittedName>
</protein>
<feature type="compositionally biased region" description="Basic residues" evidence="1">
    <location>
        <begin position="10"/>
        <end position="41"/>
    </location>
</feature>
<gene>
    <name evidence="2" type="ORF">KFK09_023762</name>
</gene>
<name>A0A8T3AC72_DENNO</name>
<feature type="region of interest" description="Disordered" evidence="1">
    <location>
        <begin position="1"/>
        <end position="44"/>
    </location>
</feature>
<comment type="caution">
    <text evidence="2">The sequence shown here is derived from an EMBL/GenBank/DDBJ whole genome shotgun (WGS) entry which is preliminary data.</text>
</comment>
<dbReference type="EMBL" id="JAGYWB010000017">
    <property type="protein sequence ID" value="KAI0493641.1"/>
    <property type="molecule type" value="Genomic_DNA"/>
</dbReference>
<dbReference type="AlphaFoldDB" id="A0A8T3AC72"/>
<dbReference type="Proteomes" id="UP000829196">
    <property type="component" value="Unassembled WGS sequence"/>
</dbReference>
<dbReference type="SMR" id="A0A8T3AC72"/>
<keyword evidence="3" id="KW-1185">Reference proteome</keyword>
<sequence length="143" mass="16314">MERRNEGASKQRKRNIGVKRRNSEKRTKTTKKKKRKKKKKKKEEAAWIGDRLVRASAIGDHAIIRVGAAWTRHESGRGRTDLGIEAGASRGLAGPPWGLTVFSVYVGGWWTRSLQFLAVTPLILIRLLGPRFCASWFCFQYFD</sequence>
<accession>A0A8T3AC72</accession>